<dbReference type="EC" id="5.4.99.5" evidence="1"/>
<accession>A0ABT2X8K7</accession>
<dbReference type="InterPro" id="IPR036263">
    <property type="entry name" value="Chorismate_II_sf"/>
</dbReference>
<sequence length="97" mass="10684">MKPADCATMADVRAEIDRIDGALVALLTERAGYIDRASELKPALGLPARIDDRVEDVVAKVKARAMAEGLDPELVEALWRRLIDWSIAREEAVIGRD</sequence>
<keyword evidence="5" id="KW-1185">Reference proteome</keyword>
<dbReference type="InterPro" id="IPR002701">
    <property type="entry name" value="CM_II_prokaryot"/>
</dbReference>
<dbReference type="InterPro" id="IPR051331">
    <property type="entry name" value="Chorismate_mutase-related"/>
</dbReference>
<evidence type="ECO:0000256" key="2">
    <source>
        <dbReference type="ARBA" id="ARBA00023235"/>
    </source>
</evidence>
<dbReference type="SMART" id="SM00830">
    <property type="entry name" value="CM_2"/>
    <property type="match status" value="1"/>
</dbReference>
<dbReference type="EMBL" id="JAOVQO010000023">
    <property type="protein sequence ID" value="MCU9850223.1"/>
    <property type="molecule type" value="Genomic_DNA"/>
</dbReference>
<dbReference type="SUPFAM" id="SSF48600">
    <property type="entry name" value="Chorismate mutase II"/>
    <property type="match status" value="1"/>
</dbReference>
<name>A0ABT2X8K7_9RHOB</name>
<dbReference type="InterPro" id="IPR036979">
    <property type="entry name" value="CM_dom_sf"/>
</dbReference>
<comment type="caution">
    <text evidence="4">The sequence shown here is derived from an EMBL/GenBank/DDBJ whole genome shotgun (WGS) entry which is preliminary data.</text>
</comment>
<protein>
    <recommendedName>
        <fullName evidence="1">chorismate mutase</fullName>
        <ecNumber evidence="1">5.4.99.5</ecNumber>
    </recommendedName>
</protein>
<gene>
    <name evidence="4" type="ORF">OEZ60_19725</name>
</gene>
<organism evidence="4 5">
    <name type="scientific">Albidovulum salinarum</name>
    <dbReference type="NCBI Taxonomy" id="2984153"/>
    <lineage>
        <taxon>Bacteria</taxon>
        <taxon>Pseudomonadati</taxon>
        <taxon>Pseudomonadota</taxon>
        <taxon>Alphaproteobacteria</taxon>
        <taxon>Rhodobacterales</taxon>
        <taxon>Paracoccaceae</taxon>
        <taxon>Albidovulum</taxon>
    </lineage>
</organism>
<proteinExistence type="predicted"/>
<reference evidence="4 5" key="1">
    <citation type="submission" date="2022-10" db="EMBL/GenBank/DDBJ databases">
        <title>Defluviimonas sp. nov., isolated from ocean surface sediments.</title>
        <authorList>
            <person name="He W."/>
            <person name="Wang L."/>
            <person name="Zhang D.-F."/>
        </authorList>
    </citation>
    <scope>NUCLEOTIDE SEQUENCE [LARGE SCALE GENOMIC DNA]</scope>
    <source>
        <strain evidence="4 5">WL0024</strain>
    </source>
</reference>
<dbReference type="PIRSF" id="PIRSF029775">
    <property type="entry name" value="Isochor_pyr_lyas"/>
    <property type="match status" value="1"/>
</dbReference>
<dbReference type="PANTHER" id="PTHR38041:SF1">
    <property type="entry name" value="CHORISMATE MUTASE"/>
    <property type="match status" value="1"/>
</dbReference>
<dbReference type="RefSeq" id="WP_263340027.1">
    <property type="nucleotide sequence ID" value="NZ_JAOVQO010000023.1"/>
</dbReference>
<dbReference type="InterPro" id="IPR008241">
    <property type="entry name" value="Isochorismate_pyruvate-lyase"/>
</dbReference>
<keyword evidence="2" id="KW-0413">Isomerase</keyword>
<dbReference type="Pfam" id="PF01817">
    <property type="entry name" value="CM_2"/>
    <property type="match status" value="1"/>
</dbReference>
<evidence type="ECO:0000256" key="1">
    <source>
        <dbReference type="ARBA" id="ARBA00012404"/>
    </source>
</evidence>
<evidence type="ECO:0000313" key="4">
    <source>
        <dbReference type="EMBL" id="MCU9850223.1"/>
    </source>
</evidence>
<dbReference type="PROSITE" id="PS51168">
    <property type="entry name" value="CHORISMATE_MUT_2"/>
    <property type="match status" value="1"/>
</dbReference>
<dbReference type="Proteomes" id="UP001209535">
    <property type="component" value="Unassembled WGS sequence"/>
</dbReference>
<dbReference type="PANTHER" id="PTHR38041">
    <property type="entry name" value="CHORISMATE MUTASE"/>
    <property type="match status" value="1"/>
</dbReference>
<dbReference type="Gene3D" id="1.20.59.10">
    <property type="entry name" value="Chorismate mutase"/>
    <property type="match status" value="1"/>
</dbReference>
<feature type="domain" description="Chorismate mutase" evidence="3">
    <location>
        <begin position="3"/>
        <end position="94"/>
    </location>
</feature>
<evidence type="ECO:0000313" key="5">
    <source>
        <dbReference type="Proteomes" id="UP001209535"/>
    </source>
</evidence>
<evidence type="ECO:0000259" key="3">
    <source>
        <dbReference type="PROSITE" id="PS51168"/>
    </source>
</evidence>